<dbReference type="Proteomes" id="UP001482231">
    <property type="component" value="Unassembled WGS sequence"/>
</dbReference>
<gene>
    <name evidence="2" type="ORF">V6E02_09410</name>
</gene>
<keyword evidence="1" id="KW-1133">Transmembrane helix</keyword>
<evidence type="ECO:0000313" key="3">
    <source>
        <dbReference type="Proteomes" id="UP001482231"/>
    </source>
</evidence>
<keyword evidence="1" id="KW-0812">Transmembrane</keyword>
<dbReference type="EMBL" id="JBAJEX010000007">
    <property type="protein sequence ID" value="MEO1767428.1"/>
    <property type="molecule type" value="Genomic_DNA"/>
</dbReference>
<sequence>MLSTHLKAAIAFFAWILLALVVGFLSRQAITRLLGPDIWPWAALWAGSILGLINVLLVRILARR</sequence>
<organism evidence="2 3">
    <name type="scientific">Thiobacter aerophilum</name>
    <dbReference type="NCBI Taxonomy" id="3121275"/>
    <lineage>
        <taxon>Bacteria</taxon>
        <taxon>Pseudomonadati</taxon>
        <taxon>Pseudomonadota</taxon>
        <taxon>Betaproteobacteria</taxon>
        <taxon>Burkholderiales</taxon>
        <taxon>Thiobacteraceae</taxon>
        <taxon>Thiobacter</taxon>
    </lineage>
</organism>
<accession>A0ABV0EI88</accession>
<proteinExistence type="predicted"/>
<evidence type="ECO:0000256" key="1">
    <source>
        <dbReference type="SAM" id="Phobius"/>
    </source>
</evidence>
<name>A0ABV0EI88_9BURK</name>
<comment type="caution">
    <text evidence="2">The sequence shown here is derived from an EMBL/GenBank/DDBJ whole genome shotgun (WGS) entry which is preliminary data.</text>
</comment>
<keyword evidence="3" id="KW-1185">Reference proteome</keyword>
<feature type="transmembrane region" description="Helical" evidence="1">
    <location>
        <begin position="38"/>
        <end position="62"/>
    </location>
</feature>
<keyword evidence="1" id="KW-0472">Membrane</keyword>
<evidence type="ECO:0000313" key="2">
    <source>
        <dbReference type="EMBL" id="MEO1767428.1"/>
    </source>
</evidence>
<dbReference type="RefSeq" id="WP_347308539.1">
    <property type="nucleotide sequence ID" value="NZ_JBAJEX010000007.1"/>
</dbReference>
<protein>
    <submittedName>
        <fullName evidence="2">Uncharacterized protein</fullName>
    </submittedName>
</protein>
<reference evidence="2 3" key="1">
    <citation type="submission" date="2024-02" db="EMBL/GenBank/DDBJ databases">
        <title>New thermophilic sulfur-oxidizing bacteria from a hot springs of the Uzon caldera (Kamchatka, Russia).</title>
        <authorList>
            <person name="Dukat A.M."/>
            <person name="Elcheninov A.G."/>
            <person name="Frolov E.N."/>
        </authorList>
    </citation>
    <scope>NUCLEOTIDE SEQUENCE [LARGE SCALE GENOMIC DNA]</scope>
    <source>
        <strain evidence="2 3">AK1</strain>
    </source>
</reference>